<name>A0A1H1NZ24_9MICO</name>
<proteinExistence type="predicted"/>
<evidence type="ECO:0000313" key="2">
    <source>
        <dbReference type="EMBL" id="SDS04246.1"/>
    </source>
</evidence>
<dbReference type="Proteomes" id="UP000182126">
    <property type="component" value="Chromosome I"/>
</dbReference>
<accession>A0A1H1NZ24</accession>
<keyword evidence="1" id="KW-1133">Transmembrane helix</keyword>
<dbReference type="EMBL" id="LT629770">
    <property type="protein sequence ID" value="SDS04246.1"/>
    <property type="molecule type" value="Genomic_DNA"/>
</dbReference>
<evidence type="ECO:0008006" key="4">
    <source>
        <dbReference type="Google" id="ProtNLM"/>
    </source>
</evidence>
<keyword evidence="1" id="KW-0812">Transmembrane</keyword>
<protein>
    <recommendedName>
        <fullName evidence="4">TadE-like protein</fullName>
    </recommendedName>
</protein>
<feature type="transmembrane region" description="Helical" evidence="1">
    <location>
        <begin position="12"/>
        <end position="33"/>
    </location>
</feature>
<keyword evidence="1" id="KW-0472">Membrane</keyword>
<gene>
    <name evidence="2" type="ORF">SAMN04489809_0949</name>
</gene>
<dbReference type="GeneID" id="36298255"/>
<dbReference type="RefSeq" id="WP_060923093.1">
    <property type="nucleotide sequence ID" value="NZ_LT629770.1"/>
</dbReference>
<sequence>MRDDAGSSSLEFIAVGVIMLVPLLYLVIAVGSVQEQTLGVEAAARQAARAVASAPDIAAAADRGEEVLDGVVAEYGIDPGAVDVAVSCRPRASACPAAGATVVVTVSTRVSLPLVPGVLGLDQATSVPVEAVSVQKVSRRWGGG</sequence>
<dbReference type="eggNOG" id="ENOG503343S">
    <property type="taxonomic scope" value="Bacteria"/>
</dbReference>
<evidence type="ECO:0000256" key="1">
    <source>
        <dbReference type="SAM" id="Phobius"/>
    </source>
</evidence>
<dbReference type="AlphaFoldDB" id="A0A1H1NZ24"/>
<reference evidence="2 3" key="1">
    <citation type="submission" date="2016-10" db="EMBL/GenBank/DDBJ databases">
        <authorList>
            <person name="de Groot N.N."/>
        </authorList>
    </citation>
    <scope>NUCLEOTIDE SEQUENCE [LARGE SCALE GENOMIC DNA]</scope>
    <source>
        <strain evidence="2 3">DSM 15019</strain>
    </source>
</reference>
<organism evidence="2 3">
    <name type="scientific">Microbacterium paraoxydans</name>
    <dbReference type="NCBI Taxonomy" id="199592"/>
    <lineage>
        <taxon>Bacteria</taxon>
        <taxon>Bacillati</taxon>
        <taxon>Actinomycetota</taxon>
        <taxon>Actinomycetes</taxon>
        <taxon>Micrococcales</taxon>
        <taxon>Microbacteriaceae</taxon>
        <taxon>Microbacterium</taxon>
    </lineage>
</organism>
<evidence type="ECO:0000313" key="3">
    <source>
        <dbReference type="Proteomes" id="UP000182126"/>
    </source>
</evidence>